<organism evidence="2 3">
    <name type="scientific">Micromonospora pallida</name>
    <dbReference type="NCBI Taxonomy" id="145854"/>
    <lineage>
        <taxon>Bacteria</taxon>
        <taxon>Bacillati</taxon>
        <taxon>Actinomycetota</taxon>
        <taxon>Actinomycetes</taxon>
        <taxon>Micromonosporales</taxon>
        <taxon>Micromonosporaceae</taxon>
        <taxon>Micromonospora</taxon>
    </lineage>
</organism>
<feature type="region of interest" description="Disordered" evidence="1">
    <location>
        <begin position="222"/>
        <end position="451"/>
    </location>
</feature>
<dbReference type="AlphaFoldDB" id="A0A1C6TNL9"/>
<protein>
    <recommendedName>
        <fullName evidence="4">HNH endonuclease</fullName>
    </recommendedName>
</protein>
<evidence type="ECO:0000256" key="1">
    <source>
        <dbReference type="SAM" id="MobiDB-lite"/>
    </source>
</evidence>
<evidence type="ECO:0000313" key="3">
    <source>
        <dbReference type="Proteomes" id="UP000198959"/>
    </source>
</evidence>
<feature type="compositionally biased region" description="Basic and acidic residues" evidence="1">
    <location>
        <begin position="441"/>
        <end position="451"/>
    </location>
</feature>
<reference evidence="3" key="1">
    <citation type="submission" date="2016-06" db="EMBL/GenBank/DDBJ databases">
        <authorList>
            <person name="Varghese N."/>
            <person name="Submissions Spin"/>
        </authorList>
    </citation>
    <scope>NUCLEOTIDE SEQUENCE [LARGE SCALE GENOMIC DNA]</scope>
    <source>
        <strain evidence="3">DSM 43817</strain>
    </source>
</reference>
<gene>
    <name evidence="2" type="ORF">GA0074692_6754</name>
</gene>
<dbReference type="Proteomes" id="UP000198959">
    <property type="component" value="Unassembled WGS sequence"/>
</dbReference>
<proteinExistence type="predicted"/>
<dbReference type="EMBL" id="FMHW01000003">
    <property type="protein sequence ID" value="SCL43187.1"/>
    <property type="molecule type" value="Genomic_DNA"/>
</dbReference>
<keyword evidence="3" id="KW-1185">Reference proteome</keyword>
<accession>A0A1C6TNL9</accession>
<sequence>MPWLKVSDNAAFHQVVTGPLTEDLRPEDTLDPADLVNLAFGLVMRCATHAAGYVTDYLVTDGVVALMGGPNWRARAEMAERAGYWRRVDGGWVILDDPEHFVHIRLKAELDWERQRKRDNSDTALIIPVRLRDGDACRYCGVIVNWRARKGGRGGTYDHRVPGQAAAGPDDLLVACQTCNGFRSNHPDADQRRPARPAPAQPFYGSDTVALLAKHGYTVPLTAGRPGYPPEPAPAGDPATGRTTAAPASPPPAAGRPQRDPAASRNPRPTTARPGRQPEPAPAGDPATAPASPPPAAGRPQRDPAASRNPRPTTARPGRQPEPAPTRDPATTRATPHPTAPAHPPPTATPRDPAPGRNPRQHPGQPGRTRRDPAANGNPRAPAPPRQDQQRRRLADPADHRHPESGSPGRDGSGRESPTSTPTYRRVRRRARRSDPPSPSRLEHQPRTEHP</sequence>
<name>A0A1C6TNL9_9ACTN</name>
<evidence type="ECO:0008006" key="4">
    <source>
        <dbReference type="Google" id="ProtNLM"/>
    </source>
</evidence>
<dbReference type="Gene3D" id="1.10.30.50">
    <property type="match status" value="1"/>
</dbReference>
<feature type="compositionally biased region" description="Low complexity" evidence="1">
    <location>
        <begin position="236"/>
        <end position="247"/>
    </location>
</feature>
<feature type="compositionally biased region" description="Low complexity" evidence="1">
    <location>
        <begin position="327"/>
        <end position="337"/>
    </location>
</feature>
<dbReference type="STRING" id="145854.GA0074692_6754"/>
<feature type="region of interest" description="Disordered" evidence="1">
    <location>
        <begin position="183"/>
        <end position="203"/>
    </location>
</feature>
<dbReference type="OrthoDB" id="4775111at2"/>
<feature type="compositionally biased region" description="Basic and acidic residues" evidence="1">
    <location>
        <begin position="388"/>
        <end position="404"/>
    </location>
</feature>
<dbReference type="RefSeq" id="WP_091654630.1">
    <property type="nucleotide sequence ID" value="NZ_FMHW01000003.1"/>
</dbReference>
<feature type="compositionally biased region" description="Pro residues" evidence="1">
    <location>
        <begin position="338"/>
        <end position="348"/>
    </location>
</feature>
<evidence type="ECO:0000313" key="2">
    <source>
        <dbReference type="EMBL" id="SCL43187.1"/>
    </source>
</evidence>